<evidence type="ECO:0000313" key="1">
    <source>
        <dbReference type="EMBL" id="PTQ30971.1"/>
    </source>
</evidence>
<name>A0A2R6WAU2_MARPO</name>
<dbReference type="Gramene" id="Mp5g16760.1">
    <property type="protein sequence ID" value="Mp5g16760.1.cds1"/>
    <property type="gene ID" value="Mp5g16760"/>
</dbReference>
<dbReference type="AlphaFoldDB" id="A0A2R6WAU2"/>
<dbReference type="Proteomes" id="UP000244005">
    <property type="component" value="Unassembled WGS sequence"/>
</dbReference>
<evidence type="ECO:0000313" key="2">
    <source>
        <dbReference type="Proteomes" id="UP000244005"/>
    </source>
</evidence>
<sequence>MSSPLFPRAYLTMRPIFVVNRTCQLNLRPFSLHSAIASPDKVTNSDRLAFSRSNYSNMRIWLLRTYRKFQLAQHGGHR</sequence>
<accession>A0A2R6WAU2</accession>
<protein>
    <submittedName>
        <fullName evidence="1">Uncharacterized protein</fullName>
    </submittedName>
</protein>
<keyword evidence="2" id="KW-1185">Reference proteome</keyword>
<dbReference type="EMBL" id="KZ772789">
    <property type="protein sequence ID" value="PTQ30971.1"/>
    <property type="molecule type" value="Genomic_DNA"/>
</dbReference>
<gene>
    <name evidence="1" type="ORF">MARPO_0117s0030</name>
</gene>
<proteinExistence type="predicted"/>
<organism evidence="1 2">
    <name type="scientific">Marchantia polymorpha</name>
    <name type="common">Common liverwort</name>
    <name type="synonym">Marchantia aquatica</name>
    <dbReference type="NCBI Taxonomy" id="3197"/>
    <lineage>
        <taxon>Eukaryota</taxon>
        <taxon>Viridiplantae</taxon>
        <taxon>Streptophyta</taxon>
        <taxon>Embryophyta</taxon>
        <taxon>Marchantiophyta</taxon>
        <taxon>Marchantiopsida</taxon>
        <taxon>Marchantiidae</taxon>
        <taxon>Marchantiales</taxon>
        <taxon>Marchantiaceae</taxon>
        <taxon>Marchantia</taxon>
    </lineage>
</organism>
<reference evidence="2" key="1">
    <citation type="journal article" date="2017" name="Cell">
        <title>Insights into land plant evolution garnered from the Marchantia polymorpha genome.</title>
        <authorList>
            <person name="Bowman J.L."/>
            <person name="Kohchi T."/>
            <person name="Yamato K.T."/>
            <person name="Jenkins J."/>
            <person name="Shu S."/>
            <person name="Ishizaki K."/>
            <person name="Yamaoka S."/>
            <person name="Nishihama R."/>
            <person name="Nakamura Y."/>
            <person name="Berger F."/>
            <person name="Adam C."/>
            <person name="Aki S.S."/>
            <person name="Althoff F."/>
            <person name="Araki T."/>
            <person name="Arteaga-Vazquez M.A."/>
            <person name="Balasubrmanian S."/>
            <person name="Barry K."/>
            <person name="Bauer D."/>
            <person name="Boehm C.R."/>
            <person name="Briginshaw L."/>
            <person name="Caballero-Perez J."/>
            <person name="Catarino B."/>
            <person name="Chen F."/>
            <person name="Chiyoda S."/>
            <person name="Chovatia M."/>
            <person name="Davies K.M."/>
            <person name="Delmans M."/>
            <person name="Demura T."/>
            <person name="Dierschke T."/>
            <person name="Dolan L."/>
            <person name="Dorantes-Acosta A.E."/>
            <person name="Eklund D.M."/>
            <person name="Florent S.N."/>
            <person name="Flores-Sandoval E."/>
            <person name="Fujiyama A."/>
            <person name="Fukuzawa H."/>
            <person name="Galik B."/>
            <person name="Grimanelli D."/>
            <person name="Grimwood J."/>
            <person name="Grossniklaus U."/>
            <person name="Hamada T."/>
            <person name="Haseloff J."/>
            <person name="Hetherington A.J."/>
            <person name="Higo A."/>
            <person name="Hirakawa Y."/>
            <person name="Hundley H.N."/>
            <person name="Ikeda Y."/>
            <person name="Inoue K."/>
            <person name="Inoue S.I."/>
            <person name="Ishida S."/>
            <person name="Jia Q."/>
            <person name="Kakita M."/>
            <person name="Kanazawa T."/>
            <person name="Kawai Y."/>
            <person name="Kawashima T."/>
            <person name="Kennedy M."/>
            <person name="Kinose K."/>
            <person name="Kinoshita T."/>
            <person name="Kohara Y."/>
            <person name="Koide E."/>
            <person name="Komatsu K."/>
            <person name="Kopischke S."/>
            <person name="Kubo M."/>
            <person name="Kyozuka J."/>
            <person name="Lagercrantz U."/>
            <person name="Lin S.S."/>
            <person name="Lindquist E."/>
            <person name="Lipzen A.M."/>
            <person name="Lu C.W."/>
            <person name="De Luna E."/>
            <person name="Martienssen R.A."/>
            <person name="Minamino N."/>
            <person name="Mizutani M."/>
            <person name="Mizutani M."/>
            <person name="Mochizuki N."/>
            <person name="Monte I."/>
            <person name="Mosher R."/>
            <person name="Nagasaki H."/>
            <person name="Nakagami H."/>
            <person name="Naramoto S."/>
            <person name="Nishitani K."/>
            <person name="Ohtani M."/>
            <person name="Okamoto T."/>
            <person name="Okumura M."/>
            <person name="Phillips J."/>
            <person name="Pollak B."/>
            <person name="Reinders A."/>
            <person name="Rovekamp M."/>
            <person name="Sano R."/>
            <person name="Sawa S."/>
            <person name="Schmid M.W."/>
            <person name="Shirakawa M."/>
            <person name="Solano R."/>
            <person name="Spunde A."/>
            <person name="Suetsugu N."/>
            <person name="Sugano S."/>
            <person name="Sugiyama A."/>
            <person name="Sun R."/>
            <person name="Suzuki Y."/>
            <person name="Takenaka M."/>
            <person name="Takezawa D."/>
            <person name="Tomogane H."/>
            <person name="Tsuzuki M."/>
            <person name="Ueda T."/>
            <person name="Umeda M."/>
            <person name="Ward J.M."/>
            <person name="Watanabe Y."/>
            <person name="Yazaki K."/>
            <person name="Yokoyama R."/>
            <person name="Yoshitake Y."/>
            <person name="Yotsui I."/>
            <person name="Zachgo S."/>
            <person name="Schmutz J."/>
        </authorList>
    </citation>
    <scope>NUCLEOTIDE SEQUENCE [LARGE SCALE GENOMIC DNA]</scope>
    <source>
        <strain evidence="2">Tak-1</strain>
    </source>
</reference>